<reference evidence="1 2" key="1">
    <citation type="submission" date="2017-07" db="EMBL/GenBank/DDBJ databases">
        <title>Isolation and whole genome analysis of endospore-forming bacteria from heroin.</title>
        <authorList>
            <person name="Kalinowski J."/>
            <person name="Ahrens B."/>
            <person name="Al-Dilaimi A."/>
            <person name="Winkler A."/>
            <person name="Wibberg D."/>
            <person name="Schleenbecker U."/>
            <person name="Ruckert C."/>
            <person name="Wolfel R."/>
            <person name="Grass G."/>
        </authorList>
    </citation>
    <scope>NUCLEOTIDE SEQUENCE [LARGE SCALE GENOMIC DNA]</scope>
    <source>
        <strain evidence="1 2">7523-2</strain>
    </source>
</reference>
<name>A0A268RV79_SHOCL</name>
<evidence type="ECO:0000313" key="2">
    <source>
        <dbReference type="Proteomes" id="UP000216133"/>
    </source>
</evidence>
<dbReference type="EMBL" id="NPBS01000123">
    <property type="protein sequence ID" value="PAF24152.1"/>
    <property type="molecule type" value="Genomic_DNA"/>
</dbReference>
<evidence type="ECO:0008006" key="3">
    <source>
        <dbReference type="Google" id="ProtNLM"/>
    </source>
</evidence>
<accession>A0A268RV79</accession>
<evidence type="ECO:0000313" key="1">
    <source>
        <dbReference type="EMBL" id="PAF24152.1"/>
    </source>
</evidence>
<comment type="caution">
    <text evidence="1">The sequence shown here is derived from an EMBL/GenBank/DDBJ whole genome shotgun (WGS) entry which is preliminary data.</text>
</comment>
<proteinExistence type="predicted"/>
<dbReference type="Gene3D" id="1.20.120.490">
    <property type="entry name" value="Hypothetical protein TM1646-like domain"/>
    <property type="match status" value="1"/>
</dbReference>
<gene>
    <name evidence="1" type="ORF">CHH61_20230</name>
</gene>
<organism evidence="1 2">
    <name type="scientific">Shouchella clausii</name>
    <name type="common">Alkalihalobacillus clausii</name>
    <dbReference type="NCBI Taxonomy" id="79880"/>
    <lineage>
        <taxon>Bacteria</taxon>
        <taxon>Bacillati</taxon>
        <taxon>Bacillota</taxon>
        <taxon>Bacilli</taxon>
        <taxon>Bacillales</taxon>
        <taxon>Bacillaceae</taxon>
        <taxon>Shouchella</taxon>
    </lineage>
</organism>
<dbReference type="AlphaFoldDB" id="A0A268RV79"/>
<dbReference type="InterPro" id="IPR024042">
    <property type="entry name" value="TM1646-like_dom_sf"/>
</dbReference>
<protein>
    <recommendedName>
        <fullName evidence="3">DUF327 domain-containing protein</fullName>
    </recommendedName>
</protein>
<dbReference type="Proteomes" id="UP000216133">
    <property type="component" value="Unassembled WGS sequence"/>
</dbReference>
<dbReference type="GeneID" id="86925856"/>
<dbReference type="Pfam" id="PF03885">
    <property type="entry name" value="DUF327"/>
    <property type="match status" value="1"/>
</dbReference>
<dbReference type="SUPFAM" id="SSF158397">
    <property type="entry name" value="TM1646-like"/>
    <property type="match status" value="1"/>
</dbReference>
<sequence>MLDIERVREQQRPLPISKIRAQQSRTSFQGVFEEIAGHKSEKTVYAILETLEKDGERLAKHRTAAELHAFKRSVRQCVSHLLESLKVETASSAASGQVRQYKLVKEIDKGLVELTNTVFDQSKSELDLLNKIGELQGLIIQLYL</sequence>
<dbReference type="RefSeq" id="WP_094428409.1">
    <property type="nucleotide sequence ID" value="NZ_CP019985.1"/>
</dbReference>
<dbReference type="InterPro" id="IPR005585">
    <property type="entry name" value="DUF327"/>
</dbReference>